<evidence type="ECO:0000256" key="7">
    <source>
        <dbReference type="SAM" id="SignalP"/>
    </source>
</evidence>
<evidence type="ECO:0000259" key="8">
    <source>
        <dbReference type="SMART" id="SM00872"/>
    </source>
</evidence>
<comment type="similarity">
    <text evidence="2">Belongs to the glycosyl hydrolase 38 family.</text>
</comment>
<dbReference type="InterPro" id="IPR011330">
    <property type="entry name" value="Glyco_hydro/deAcase_b/a-brl"/>
</dbReference>
<dbReference type="EC" id="3.2.1.24" evidence="3"/>
<evidence type="ECO:0000256" key="2">
    <source>
        <dbReference type="ARBA" id="ARBA00009792"/>
    </source>
</evidence>
<comment type="caution">
    <text evidence="9">The sequence shown here is derived from an EMBL/GenBank/DDBJ whole genome shotgun (WGS) entry which is preliminary data.</text>
</comment>
<dbReference type="Gene3D" id="2.70.98.30">
    <property type="entry name" value="Golgi alpha-mannosidase II, domain 4"/>
    <property type="match status" value="1"/>
</dbReference>
<dbReference type="EMBL" id="JAPFFF010000002">
    <property type="protein sequence ID" value="KAK8897208.1"/>
    <property type="molecule type" value="Genomic_DNA"/>
</dbReference>
<evidence type="ECO:0000256" key="3">
    <source>
        <dbReference type="ARBA" id="ARBA00012752"/>
    </source>
</evidence>
<dbReference type="InterPro" id="IPR037094">
    <property type="entry name" value="Glyco_hydro_38_cen_sf"/>
</dbReference>
<keyword evidence="4" id="KW-0479">Metal-binding</keyword>
<dbReference type="SUPFAM" id="SSF88688">
    <property type="entry name" value="Families 57/38 glycoside transferase middle domain"/>
    <property type="match status" value="1"/>
</dbReference>
<dbReference type="Proteomes" id="UP001470230">
    <property type="component" value="Unassembled WGS sequence"/>
</dbReference>
<dbReference type="SMART" id="SM00872">
    <property type="entry name" value="Alpha-mann_mid"/>
    <property type="match status" value="1"/>
</dbReference>
<keyword evidence="7" id="KW-0732">Signal</keyword>
<dbReference type="InterPro" id="IPR011013">
    <property type="entry name" value="Gal_mutarotase_sf_dom"/>
</dbReference>
<dbReference type="InterPro" id="IPR000602">
    <property type="entry name" value="Glyco_hydro_38_N"/>
</dbReference>
<evidence type="ECO:0000313" key="9">
    <source>
        <dbReference type="EMBL" id="KAK8897208.1"/>
    </source>
</evidence>
<reference evidence="9 10" key="1">
    <citation type="submission" date="2024-04" db="EMBL/GenBank/DDBJ databases">
        <title>Tritrichomonas musculus Genome.</title>
        <authorList>
            <person name="Alves-Ferreira E."/>
            <person name="Grigg M."/>
            <person name="Lorenzi H."/>
            <person name="Galac M."/>
        </authorList>
    </citation>
    <scope>NUCLEOTIDE SEQUENCE [LARGE SCALE GENOMIC DNA]</scope>
    <source>
        <strain evidence="9 10">EAF2021</strain>
    </source>
</reference>
<dbReference type="Gene3D" id="3.20.110.10">
    <property type="entry name" value="Glycoside hydrolase 38, N terminal domain"/>
    <property type="match status" value="1"/>
</dbReference>
<dbReference type="Pfam" id="PF01074">
    <property type="entry name" value="Glyco_hydro_38N"/>
    <property type="match status" value="1"/>
</dbReference>
<dbReference type="InterPro" id="IPR028995">
    <property type="entry name" value="Glyco_hydro_57/38_cen_sf"/>
</dbReference>
<dbReference type="Pfam" id="PF07748">
    <property type="entry name" value="Glyco_hydro_38C"/>
    <property type="match status" value="1"/>
</dbReference>
<keyword evidence="10" id="KW-1185">Reference proteome</keyword>
<organism evidence="9 10">
    <name type="scientific">Tritrichomonas musculus</name>
    <dbReference type="NCBI Taxonomy" id="1915356"/>
    <lineage>
        <taxon>Eukaryota</taxon>
        <taxon>Metamonada</taxon>
        <taxon>Parabasalia</taxon>
        <taxon>Tritrichomonadida</taxon>
        <taxon>Tritrichomonadidae</taxon>
        <taxon>Tritrichomonas</taxon>
    </lineage>
</organism>
<keyword evidence="5" id="KW-0378">Hydrolase</keyword>
<dbReference type="Pfam" id="PF17677">
    <property type="entry name" value="Glyco_hydro38C2"/>
    <property type="match status" value="1"/>
</dbReference>
<dbReference type="SUPFAM" id="SSF74650">
    <property type="entry name" value="Galactose mutarotase-like"/>
    <property type="match status" value="1"/>
</dbReference>
<dbReference type="InterPro" id="IPR041147">
    <property type="entry name" value="GH38_C"/>
</dbReference>
<protein>
    <recommendedName>
        <fullName evidence="3">alpha-mannosidase</fullName>
        <ecNumber evidence="3">3.2.1.24</ecNumber>
    </recommendedName>
</protein>
<evidence type="ECO:0000256" key="5">
    <source>
        <dbReference type="ARBA" id="ARBA00022801"/>
    </source>
</evidence>
<dbReference type="InterPro" id="IPR011682">
    <property type="entry name" value="Glyco_hydro_38_C"/>
</dbReference>
<dbReference type="InterPro" id="IPR015341">
    <property type="entry name" value="Glyco_hydro_38_cen"/>
</dbReference>
<gene>
    <name evidence="9" type="ORF">M9Y10_015143</name>
</gene>
<accession>A0ABR2L1M3</accession>
<dbReference type="SUPFAM" id="SSF88713">
    <property type="entry name" value="Glycoside hydrolase/deacetylase"/>
    <property type="match status" value="1"/>
</dbReference>
<evidence type="ECO:0000256" key="6">
    <source>
        <dbReference type="ARBA" id="ARBA00023295"/>
    </source>
</evidence>
<evidence type="ECO:0000256" key="4">
    <source>
        <dbReference type="ARBA" id="ARBA00022723"/>
    </source>
</evidence>
<feature type="domain" description="Glycoside hydrolase family 38 central" evidence="8">
    <location>
        <begin position="558"/>
        <end position="638"/>
    </location>
</feature>
<feature type="chain" id="PRO_5045516436" description="alpha-mannosidase" evidence="7">
    <location>
        <begin position="17"/>
        <end position="1120"/>
    </location>
</feature>
<dbReference type="PANTHER" id="PTHR46017">
    <property type="entry name" value="ALPHA-MANNOSIDASE 2C1"/>
    <property type="match status" value="1"/>
</dbReference>
<comment type="catalytic activity">
    <reaction evidence="1">
        <text>Hydrolysis of terminal, non-reducing alpha-D-mannose residues in alpha-D-mannosides.</text>
        <dbReference type="EC" id="3.2.1.24"/>
    </reaction>
</comment>
<evidence type="ECO:0000256" key="1">
    <source>
        <dbReference type="ARBA" id="ARBA00000365"/>
    </source>
</evidence>
<dbReference type="Gene3D" id="1.20.1270.50">
    <property type="entry name" value="Glycoside hydrolase family 38, central domain"/>
    <property type="match status" value="1"/>
</dbReference>
<dbReference type="PANTHER" id="PTHR46017:SF1">
    <property type="entry name" value="ALPHA-MANNOSIDASE 2C1"/>
    <property type="match status" value="1"/>
</dbReference>
<proteinExistence type="inferred from homology"/>
<dbReference type="CDD" id="cd10789">
    <property type="entry name" value="GH38N_AMII_ER_cytosolic"/>
    <property type="match status" value="1"/>
</dbReference>
<dbReference type="Pfam" id="PF09261">
    <property type="entry name" value="Alpha-mann_mid"/>
    <property type="match status" value="1"/>
</dbReference>
<name>A0ABR2L1M3_9EUKA</name>
<sequence length="1120" mass="128238">MFIFTFLMHSTSFIIADPQNTLRKINKYLELINTKRYYSFTSAENGKVCVNATASQKIPSSENYVWKDFNASEEYSFGKTHYDWFAFQGDVSKPEGYDPNVYSMYLNFQVTRNYLVRPWDDDTPAGPEGRIWLNGKAYSAIDEFHKGATIQETGHVEVRVFTARCLSEPSLVKFGITLIHKKTESLYHRIRFLLSVIKELPEENKERSEFIRILDSTVRMLDIRDLNYPIQLPQIRQHDKNSHAFYNSVDAALQHLISSLGSLPKPSSSDPAISVIGYSHIDTCWLWPYDITRFKTANTATTMLRLLNNPPFDFDDNSSVKWKFLATSPQHYKWLKEDCPEIYERIVEKISKKRWVADGASWIEPDTSLPSGESLVRQIVLGTRFFTKELGCKQTVLFLPDCFGFSANLPQIMRKANLDSFVTSKISWSEYTKFPHSTFVWRGIDGSDVLTHFITTPSSWSYQTATYTGVTTAYEMIGTLKSYKQRDLLPTSALHTSGNGDGGGGITEEMVWNMNLMNELPSVPGVPRLVFPSLEELFIPIREKKDQLPIWDDELYLEYHRGTLTTQEEVKRQNRMLEAHLHNVEWLYTILNSVFNFEDKKLLGEIESTWEDTLLFHFHDAIPGSSVNEANQDIIKRGRPRLARLREIEELLSKEISSHIRTPTNENSQIIFNTLSHKRTVGSQIIHPCGWMVKDENLVLSKDETVTTTYERTKDNNYTIHELKEPFLSSSLQPTTVPGKIKIDPKTRTVTTPFFKVVFNENGTIGSATDLKTGREYLSAPGNQFELYEDRPINWPAWDIQLYHKEMQLKPPKFVGFDFNPKNSNGEATTNSIVLHYEIERVGDGPAETSTINQTLTFSELSPFIDFQTTVNWTQHDKLLKVSFPTTIRSRSARFGIQFGHIQRPTHKNTKRDMAKFEANGRWADLSESSNGVSLCSDVKVGFDVHENVIRLSLLKAPMQTDQWADFGIRKFVYRLVLHNGGFENSNIVALSDDLNNPLVLADYEQPRTPINETDLNVPYDAQFAVLSDKNVVLETLKPAFDNVDGFIGRFYEASGGWRSCNVKFPLLDASKWEAKIVDLLEEPQTNATNLKILNDGPQLSINLEFDAFELVSVLFIRKH</sequence>
<evidence type="ECO:0000313" key="10">
    <source>
        <dbReference type="Proteomes" id="UP001470230"/>
    </source>
</evidence>
<feature type="signal peptide" evidence="7">
    <location>
        <begin position="1"/>
        <end position="16"/>
    </location>
</feature>
<dbReference type="InterPro" id="IPR027291">
    <property type="entry name" value="Glyco_hydro_38_N_sf"/>
</dbReference>
<keyword evidence="6" id="KW-0326">Glycosidase</keyword>